<dbReference type="SUPFAM" id="SSF53756">
    <property type="entry name" value="UDP-Glycosyltransferase/glycogen phosphorylase"/>
    <property type="match status" value="1"/>
</dbReference>
<evidence type="ECO:0000256" key="1">
    <source>
        <dbReference type="ARBA" id="ARBA00022679"/>
    </source>
</evidence>
<evidence type="ECO:0000313" key="4">
    <source>
        <dbReference type="EMBL" id="AHE56572.1"/>
    </source>
</evidence>
<protein>
    <recommendedName>
        <fullName evidence="6">DUF4214 domain-containing protein</fullName>
    </recommendedName>
</protein>
<evidence type="ECO:0000259" key="3">
    <source>
        <dbReference type="Pfam" id="PF13946"/>
    </source>
</evidence>
<feature type="domain" description="Glycosyl transferase family 1" evidence="2">
    <location>
        <begin position="234"/>
        <end position="378"/>
    </location>
</feature>
<dbReference type="Pfam" id="PF13946">
    <property type="entry name" value="DUF4214"/>
    <property type="match status" value="1"/>
</dbReference>
<dbReference type="Proteomes" id="UP000018851">
    <property type="component" value="Chromosome"/>
</dbReference>
<dbReference type="eggNOG" id="COG0438">
    <property type="taxonomic scope" value="Bacteria"/>
</dbReference>
<evidence type="ECO:0008006" key="6">
    <source>
        <dbReference type="Google" id="ProtNLM"/>
    </source>
</evidence>
<dbReference type="KEGG" id="ssan:NX02_24825"/>
<sequence length="1024" mass="112956">MNDVTSASLAQALISDKFLINFNNLVSNPMRTGIQRVCYEFSTRWPYIDDTIAFVELGMDRIGILDPDFFESVRQLFEDNDDVLRALSSEFADLGIDPSPGWIGLLSARNRIICEISVEQALECCRAVISLEESLNLEFFSLAAATRPEKIFNLCHDFLSWTHSEFFSTDWRVADNISLSLANRRKYTHNIFTSTTTRDVFVNRINRGDRRPYRVIAPGADGLGRTYRKTAPGSFEFLVVGTLEPRKQSLHILRAFERLQARGHDARLCFAGRMGWLEPSDKAELEAAFERYSWLRWVDSPADDELRDLMMHCRASIYMSVAEGFGSPPVESLALGVPCIVTADLPSILDLAPGGQLRVEARDGQGLEDAVRRLLDDDAVLALQAEIETLELPTWQSFVDGIAALVTEKVGAPERSGAATSYRARLGILASLSLLRQFDREELVEHLVSSAIPGIGEDEMTQWLVRAERADWSNTEVALNLMAAFPEALPARLVNDAVTGNLETTAYIPPSFAKEWRARFRRLLQIPAYPAFHEAIYTDLLFRNPGPGEVDACMPFDERVTLRTTYLRGAINSEEYRARLEAGLRRRFPTGYADKISLPTIDWKLRVIEQLDSEAAVDRALLIDEDDEFLDAASLDLTGQVPSREGRARLQALLKGRHGRERALLRLLLSEAGLRRVKDPQAHLELIRTFALRAGLAMRQCADERTIAGKVNAVVALPGAGLAAGAAAFLGREATPTELLLADFGQKPASVKPGGADLLAARLVLYATLRGEIVLSPAFVGWAAERLAGSPDSDRSDAGQGRLTSSPETAFAVRFGRDPDVREAAVLTAAGAQGLDLADIVDAVRIAALRADQVRDILPELAHFAQDHVRFVERFGPLDGLSDALLSAAPEQRRKAWRRSTPQTAPNAQHVAPPPVLQAFGHTPRSEGDILTVDQLMALDGEDFVRMAYRKLLLREADEGGVQTYLKALGAGRSKAAIIYSLSLSAEGRAADANLVGLDGLVSRQRAMRRWPVRKMLQMAGVPL</sequence>
<keyword evidence="5" id="KW-1185">Reference proteome</keyword>
<gene>
    <name evidence="4" type="ORF">NX02_24825</name>
</gene>
<dbReference type="PANTHER" id="PTHR46401">
    <property type="entry name" value="GLYCOSYLTRANSFERASE WBBK-RELATED"/>
    <property type="match status" value="1"/>
</dbReference>
<dbReference type="Pfam" id="PF00534">
    <property type="entry name" value="Glycos_transf_1"/>
    <property type="match status" value="1"/>
</dbReference>
<dbReference type="PANTHER" id="PTHR46401:SF2">
    <property type="entry name" value="GLYCOSYLTRANSFERASE WBBK-RELATED"/>
    <property type="match status" value="1"/>
</dbReference>
<evidence type="ECO:0000313" key="5">
    <source>
        <dbReference type="Proteomes" id="UP000018851"/>
    </source>
</evidence>
<evidence type="ECO:0000259" key="2">
    <source>
        <dbReference type="Pfam" id="PF00534"/>
    </source>
</evidence>
<dbReference type="AlphaFoldDB" id="W0AJ53"/>
<dbReference type="PATRIC" id="fig|1123269.5.peg.4866"/>
<dbReference type="InterPro" id="IPR001296">
    <property type="entry name" value="Glyco_trans_1"/>
</dbReference>
<dbReference type="EMBL" id="CP006644">
    <property type="protein sequence ID" value="AHE56572.1"/>
    <property type="molecule type" value="Genomic_DNA"/>
</dbReference>
<reference evidence="4 5" key="1">
    <citation type="submission" date="2013-07" db="EMBL/GenBank/DDBJ databases">
        <title>Completed genome of Sphingomonas sanxanigenens NX02.</title>
        <authorList>
            <person name="Ma T."/>
            <person name="Huang H."/>
            <person name="Wu M."/>
            <person name="Li X."/>
            <person name="Li G."/>
        </authorList>
    </citation>
    <scope>NUCLEOTIDE SEQUENCE [LARGE SCALE GENOMIC DNA]</scope>
    <source>
        <strain evidence="4 5">NX02</strain>
    </source>
</reference>
<organism evidence="4 5">
    <name type="scientific">Sphingomonas sanxanigenens DSM 19645 = NX02</name>
    <dbReference type="NCBI Taxonomy" id="1123269"/>
    <lineage>
        <taxon>Bacteria</taxon>
        <taxon>Pseudomonadati</taxon>
        <taxon>Pseudomonadota</taxon>
        <taxon>Alphaproteobacteria</taxon>
        <taxon>Sphingomonadales</taxon>
        <taxon>Sphingomonadaceae</taxon>
        <taxon>Sphingomonas</taxon>
    </lineage>
</organism>
<name>W0AJ53_9SPHN</name>
<dbReference type="Gene3D" id="3.40.50.2000">
    <property type="entry name" value="Glycogen Phosphorylase B"/>
    <property type="match status" value="1"/>
</dbReference>
<dbReference type="HOGENOM" id="CLU_295416_0_0_5"/>
<keyword evidence="1" id="KW-0808">Transferase</keyword>
<proteinExistence type="predicted"/>
<accession>W0AJ53</accession>
<dbReference type="GO" id="GO:0016757">
    <property type="term" value="F:glycosyltransferase activity"/>
    <property type="evidence" value="ECO:0007669"/>
    <property type="project" value="InterPro"/>
</dbReference>
<dbReference type="InterPro" id="IPR025282">
    <property type="entry name" value="DUF4214"/>
</dbReference>
<feature type="domain" description="DUF4214" evidence="3">
    <location>
        <begin position="939"/>
        <end position="988"/>
    </location>
</feature>
<dbReference type="STRING" id="1123269.NX02_24825"/>